<dbReference type="PROSITE" id="PS51469">
    <property type="entry name" value="SUN"/>
    <property type="match status" value="1"/>
</dbReference>
<dbReference type="Proteomes" id="UP000694405">
    <property type="component" value="Unassembled WGS sequence"/>
</dbReference>
<reference evidence="5" key="1">
    <citation type="submission" date="2020-03" db="EMBL/GenBank/DDBJ databases">
        <title>Melopsittacus undulatus (budgerigar) genome, bMelUnd1, maternal haplotype with Z.</title>
        <authorList>
            <person name="Gedman G."/>
            <person name="Mountcastle J."/>
            <person name="Haase B."/>
            <person name="Formenti G."/>
            <person name="Wright T."/>
            <person name="Apodaca J."/>
            <person name="Pelan S."/>
            <person name="Chow W."/>
            <person name="Rhie A."/>
            <person name="Howe K."/>
            <person name="Fedrigo O."/>
            <person name="Jarvis E.D."/>
        </authorList>
    </citation>
    <scope>NUCLEOTIDE SEQUENCE [LARGE SCALE GENOMIC DNA]</scope>
</reference>
<dbReference type="Pfam" id="PF07738">
    <property type="entry name" value="Sad1_UNC"/>
    <property type="match status" value="1"/>
</dbReference>
<evidence type="ECO:0000256" key="3">
    <source>
        <dbReference type="ARBA" id="ARBA00022989"/>
    </source>
</evidence>
<comment type="subcellular location">
    <subcellularLocation>
        <location evidence="1">Nucleus inner membrane</location>
    </subcellularLocation>
</comment>
<dbReference type="Gene3D" id="2.60.120.260">
    <property type="entry name" value="Galactose-binding domain-like"/>
    <property type="match status" value="1"/>
</dbReference>
<evidence type="ECO:0000256" key="2">
    <source>
        <dbReference type="ARBA" id="ARBA00022692"/>
    </source>
</evidence>
<organism evidence="5 6">
    <name type="scientific">Melopsittacus undulatus</name>
    <name type="common">Budgerigar</name>
    <name type="synonym">Psittacus undulatus</name>
    <dbReference type="NCBI Taxonomy" id="13146"/>
    <lineage>
        <taxon>Eukaryota</taxon>
        <taxon>Metazoa</taxon>
        <taxon>Chordata</taxon>
        <taxon>Craniata</taxon>
        <taxon>Vertebrata</taxon>
        <taxon>Euteleostomi</taxon>
        <taxon>Archelosauria</taxon>
        <taxon>Archosauria</taxon>
        <taxon>Dinosauria</taxon>
        <taxon>Saurischia</taxon>
        <taxon>Theropoda</taxon>
        <taxon>Coelurosauria</taxon>
        <taxon>Aves</taxon>
        <taxon>Neognathae</taxon>
        <taxon>Neoaves</taxon>
        <taxon>Telluraves</taxon>
        <taxon>Australaves</taxon>
        <taxon>Psittaciformes</taxon>
        <taxon>Psittaculidae</taxon>
        <taxon>Melopsittacus</taxon>
    </lineage>
</organism>
<keyword evidence="2" id="KW-0812">Transmembrane</keyword>
<evidence type="ECO:0000313" key="5">
    <source>
        <dbReference type="Ensembl" id="ENSMUNP00000000300.2"/>
    </source>
</evidence>
<dbReference type="PANTHER" id="PTHR12911:SF24">
    <property type="entry name" value="SUN DOMAIN-CONTAINING PROTEIN 3"/>
    <property type="match status" value="1"/>
</dbReference>
<dbReference type="AlphaFoldDB" id="A0A8C6ILZ1"/>
<keyword evidence="6" id="KW-1185">Reference proteome</keyword>
<dbReference type="GO" id="GO:0005637">
    <property type="term" value="C:nuclear inner membrane"/>
    <property type="evidence" value="ECO:0007669"/>
    <property type="project" value="UniProtKB-SubCell"/>
</dbReference>
<evidence type="ECO:0000313" key="6">
    <source>
        <dbReference type="Proteomes" id="UP000694405"/>
    </source>
</evidence>
<evidence type="ECO:0000256" key="4">
    <source>
        <dbReference type="ARBA" id="ARBA00023136"/>
    </source>
</evidence>
<reference evidence="5" key="2">
    <citation type="submission" date="2025-08" db="UniProtKB">
        <authorList>
            <consortium name="Ensembl"/>
        </authorList>
    </citation>
    <scope>IDENTIFICATION</scope>
</reference>
<dbReference type="GO" id="GO:0034993">
    <property type="term" value="C:meiotic nuclear membrane microtubule tethering complex"/>
    <property type="evidence" value="ECO:0007669"/>
    <property type="project" value="TreeGrafter"/>
</dbReference>
<sequence>MAVHKKRCLKFIVFLLLMVLAGVYCGTSLPVWTMRAKAQREDLSWASAAETKMLRNLQTTWTEQTQKLQLVLEELAQLRVEISSWKKEGQEVNQAALKLALETYLERYDWALKSSGAVVDMQRTSKTYDCKDNWVCKVVWFFHTFNPPDTILKPDVSPGNCWPLQGEQGQVVIRLPARVHLTAVSVQHIYKEVSPSGTVTSAPRDMAVFGLNADREEETLLGMFEYNVAKEALQTFPLKNTHRAFSHIKLVVKSNWGYPDYTCIYRVQAHGKMAEPENLN</sequence>
<dbReference type="PANTHER" id="PTHR12911">
    <property type="entry name" value="SAD1/UNC-84-LIKE PROTEIN-RELATED"/>
    <property type="match status" value="1"/>
</dbReference>
<name>A0A8C6ILZ1_MELUD</name>
<gene>
    <name evidence="5" type="primary">LOC117438737</name>
</gene>
<keyword evidence="3" id="KW-1133">Transmembrane helix</keyword>
<dbReference type="GO" id="GO:0043495">
    <property type="term" value="F:protein-membrane adaptor activity"/>
    <property type="evidence" value="ECO:0007669"/>
    <property type="project" value="TreeGrafter"/>
</dbReference>
<accession>A0A8C6ILZ1</accession>
<dbReference type="InterPro" id="IPR012919">
    <property type="entry name" value="SUN_dom"/>
</dbReference>
<protein>
    <submittedName>
        <fullName evidence="5">Uncharacterized protein</fullName>
    </submittedName>
</protein>
<accession>A0A8V5GFL9</accession>
<evidence type="ECO:0000256" key="1">
    <source>
        <dbReference type="ARBA" id="ARBA00004540"/>
    </source>
</evidence>
<keyword evidence="4" id="KW-0472">Membrane</keyword>
<dbReference type="InterPro" id="IPR045119">
    <property type="entry name" value="SUN1-5"/>
</dbReference>
<proteinExistence type="predicted"/>
<reference evidence="5" key="3">
    <citation type="submission" date="2025-09" db="UniProtKB">
        <authorList>
            <consortium name="Ensembl"/>
        </authorList>
    </citation>
    <scope>IDENTIFICATION</scope>
</reference>
<dbReference type="Ensembl" id="ENSMUNT00000000365.2">
    <property type="protein sequence ID" value="ENSMUNP00000000300.2"/>
    <property type="gene ID" value="ENSMUNG00000000315.2"/>
</dbReference>